<sequence>MGNALVVPDLPTHKLPREKFGNRMRRWLARFNIGAQSAQTRMRWKVQDTVASVLASVSPSVTLSAEQRAKLKRNGQAVTMIIVRHPYHLRHVLDMIPQLPDALGPERRFLELLMSRIIKKYAEQMSLIKGSAFSFENEAREYLFAGFRMEMQIKKITSPDERFGALQAIYNNYFHGKNYYYYALLRREKLAPENKLFMLYSRASYFNARIDWNGELLDKPAPRALPTRGTVMFLLQRDKSVLARYRTDQEFQKQVKTCVEAFPE</sequence>
<dbReference type="EMBL" id="JABFDB010000002">
    <property type="protein sequence ID" value="NYZ19333.1"/>
    <property type="molecule type" value="Genomic_DNA"/>
</dbReference>
<dbReference type="Proteomes" id="UP000584642">
    <property type="component" value="Unassembled WGS sequence"/>
</dbReference>
<reference evidence="1 2" key="1">
    <citation type="submission" date="2020-05" db="EMBL/GenBank/DDBJ databases">
        <title>Azospirillum oleiclasticum sp. nov, a nitrogen-fixing and heavy crude oil-emulsifying bacterium isolated from the crude oil of Yumen Oilfield.</title>
        <authorList>
            <person name="Wu D."/>
            <person name="Cai M."/>
            <person name="Zhang X."/>
        </authorList>
    </citation>
    <scope>NUCLEOTIDE SEQUENCE [LARGE SCALE GENOMIC DNA]</scope>
    <source>
        <strain evidence="1 2">ROY-1-1-2</strain>
    </source>
</reference>
<comment type="caution">
    <text evidence="1">The sequence shown here is derived from an EMBL/GenBank/DDBJ whole genome shotgun (WGS) entry which is preliminary data.</text>
</comment>
<evidence type="ECO:0000313" key="1">
    <source>
        <dbReference type="EMBL" id="NYZ19333.1"/>
    </source>
</evidence>
<name>A0ABX2T4Y9_9PROT</name>
<organism evidence="1 2">
    <name type="scientific">Azospirillum oleiclasticum</name>
    <dbReference type="NCBI Taxonomy" id="2735135"/>
    <lineage>
        <taxon>Bacteria</taxon>
        <taxon>Pseudomonadati</taxon>
        <taxon>Pseudomonadota</taxon>
        <taxon>Alphaproteobacteria</taxon>
        <taxon>Rhodospirillales</taxon>
        <taxon>Azospirillaceae</taxon>
        <taxon>Azospirillum</taxon>
    </lineage>
</organism>
<evidence type="ECO:0000313" key="2">
    <source>
        <dbReference type="Proteomes" id="UP000584642"/>
    </source>
</evidence>
<accession>A0ABX2T4Y9</accession>
<keyword evidence="2" id="KW-1185">Reference proteome</keyword>
<gene>
    <name evidence="1" type="ORF">HND93_06390</name>
</gene>
<proteinExistence type="predicted"/>
<protein>
    <submittedName>
        <fullName evidence="1">Uncharacterized protein</fullName>
    </submittedName>
</protein>